<dbReference type="Proteomes" id="UP001589628">
    <property type="component" value="Unassembled WGS sequence"/>
</dbReference>
<gene>
    <name evidence="1" type="ORF">ACFFLH_15845</name>
</gene>
<protein>
    <submittedName>
        <fullName evidence="1">DUF4156 domain-containing protein</fullName>
    </submittedName>
</protein>
<accession>A0ABV5ZF40</accession>
<proteinExistence type="predicted"/>
<dbReference type="EMBL" id="JBHLZN010000006">
    <property type="protein sequence ID" value="MFB9887887.1"/>
    <property type="molecule type" value="Genomic_DNA"/>
</dbReference>
<name>A0ABV5ZF40_9GAMM</name>
<dbReference type="InterPro" id="IPR025294">
    <property type="entry name" value="DUF4156"/>
</dbReference>
<dbReference type="RefSeq" id="WP_051527578.1">
    <property type="nucleotide sequence ID" value="NZ_JAUESS010000012.1"/>
</dbReference>
<reference evidence="1 2" key="1">
    <citation type="submission" date="2024-09" db="EMBL/GenBank/DDBJ databases">
        <authorList>
            <person name="Sun Q."/>
            <person name="Mori K."/>
        </authorList>
    </citation>
    <scope>NUCLEOTIDE SEQUENCE [LARGE SCALE GENOMIC DNA]</scope>
    <source>
        <strain evidence="1 2">ATCC 51285</strain>
    </source>
</reference>
<evidence type="ECO:0000313" key="2">
    <source>
        <dbReference type="Proteomes" id="UP001589628"/>
    </source>
</evidence>
<dbReference type="PROSITE" id="PS51257">
    <property type="entry name" value="PROKAR_LIPOPROTEIN"/>
    <property type="match status" value="1"/>
</dbReference>
<sequence length="116" mass="12409">MHRYVPFTLWSAVLVGVSGCSAIQANPGAEQVRLVMEQPTGSCRFIAEVSGSQGNFFSGNYTSTENLLLGARNDLRNKAAAVGANVVYMQESHHSQASDSLGTTNTTLIGHAYRCN</sequence>
<organism evidence="1 2">
    <name type="scientific">Balneatrix alpica</name>
    <dbReference type="NCBI Taxonomy" id="75684"/>
    <lineage>
        <taxon>Bacteria</taxon>
        <taxon>Pseudomonadati</taxon>
        <taxon>Pseudomonadota</taxon>
        <taxon>Gammaproteobacteria</taxon>
        <taxon>Oceanospirillales</taxon>
        <taxon>Balneatrichaceae</taxon>
        <taxon>Balneatrix</taxon>
    </lineage>
</organism>
<keyword evidence="2" id="KW-1185">Reference proteome</keyword>
<comment type="caution">
    <text evidence="1">The sequence shown here is derived from an EMBL/GenBank/DDBJ whole genome shotgun (WGS) entry which is preliminary data.</text>
</comment>
<evidence type="ECO:0000313" key="1">
    <source>
        <dbReference type="EMBL" id="MFB9887887.1"/>
    </source>
</evidence>
<dbReference type="Pfam" id="PF13698">
    <property type="entry name" value="DUF4156"/>
    <property type="match status" value="1"/>
</dbReference>